<evidence type="ECO:0000313" key="3">
    <source>
        <dbReference type="Proteomes" id="UP001177670"/>
    </source>
</evidence>
<dbReference type="AlphaFoldDB" id="A0AA40KSI4"/>
<feature type="compositionally biased region" description="Polar residues" evidence="1">
    <location>
        <begin position="100"/>
        <end position="114"/>
    </location>
</feature>
<reference evidence="2" key="1">
    <citation type="submission" date="2021-10" db="EMBL/GenBank/DDBJ databases">
        <title>Melipona bicolor Genome sequencing and assembly.</title>
        <authorList>
            <person name="Araujo N.S."/>
            <person name="Arias M.C."/>
        </authorList>
    </citation>
    <scope>NUCLEOTIDE SEQUENCE</scope>
    <source>
        <strain evidence="2">USP_2M_L1-L4_2017</strain>
        <tissue evidence="2">Whole body</tissue>
    </source>
</reference>
<proteinExistence type="predicted"/>
<protein>
    <submittedName>
        <fullName evidence="2">Uncharacterized protein</fullName>
    </submittedName>
</protein>
<dbReference type="EMBL" id="JAHYIQ010000006">
    <property type="protein sequence ID" value="KAK1131234.1"/>
    <property type="molecule type" value="Genomic_DNA"/>
</dbReference>
<feature type="region of interest" description="Disordered" evidence="1">
    <location>
        <begin position="1"/>
        <end position="50"/>
    </location>
</feature>
<sequence length="673" mass="74753">MTNLGHTSPIVGSRGRRASVATDKPVDLPPTSLRGTMERQRSPRGSIVPDIALDMGNDVEAINHKPLLERDQYGDTRNAFNQKMSRSPRNSLVPDDYYRTQRNGIRSPRNSLVPETSLAPDMLYSSRHSLVPEAPLSPRNSLVPDVAHNRSPRNSLVPLTGSRTSLMSENGNAPPPRSPRHSLIPNSSRSPRGSITNMELVDRSPQRSPRGSIASECLNQSPRSSIVPYEMNRSSRGSIGVNDTPRGSILINEEEARSPRRSIDPDTIDRTPRGSLGGLQERRATKASLVAQDPRRASADQGTINENRNSSPSRQKEVNSGSVKSRGSGVQINLGYGGNTFEDSRRASSSVSQFSGDESRRLFTSGAKLPENTMENRNPNYGSVVFQLKDANLEANNICDFVFRGLKVVCRTRVVTVCLMCLSMLPILMLIHGECGDFNGHFHGILEMLSFEFLERLPEGAKNTDVHGDRRDVWKHAHGVAYLLADTLKETRNDLRPLDQTTNLIQEIDHHRLIVLPVGMVRDGKLLDTSHHVATVHVLTAHSERPLSQDSLSVLVGTSSRDIRHFRDHAARDNRAGVLQNPGMPATRKRDRICDVSLNRTVESSNCRIWLVRFCCPLTRYITVFSAQSGARNAFNVCRIDASKPQAILATVYVSLQLQKIREEEKKESLFEK</sequence>
<feature type="region of interest" description="Disordered" evidence="1">
    <location>
        <begin position="80"/>
        <end position="116"/>
    </location>
</feature>
<dbReference type="Proteomes" id="UP001177670">
    <property type="component" value="Unassembled WGS sequence"/>
</dbReference>
<evidence type="ECO:0000256" key="1">
    <source>
        <dbReference type="SAM" id="MobiDB-lite"/>
    </source>
</evidence>
<accession>A0AA40KSI4</accession>
<evidence type="ECO:0000313" key="2">
    <source>
        <dbReference type="EMBL" id="KAK1131234.1"/>
    </source>
</evidence>
<gene>
    <name evidence="2" type="ORF">K0M31_017522</name>
</gene>
<keyword evidence="3" id="KW-1185">Reference proteome</keyword>
<feature type="compositionally biased region" description="Polar residues" evidence="1">
    <location>
        <begin position="161"/>
        <end position="171"/>
    </location>
</feature>
<organism evidence="2 3">
    <name type="scientific">Melipona bicolor</name>
    <dbReference type="NCBI Taxonomy" id="60889"/>
    <lineage>
        <taxon>Eukaryota</taxon>
        <taxon>Metazoa</taxon>
        <taxon>Ecdysozoa</taxon>
        <taxon>Arthropoda</taxon>
        <taxon>Hexapoda</taxon>
        <taxon>Insecta</taxon>
        <taxon>Pterygota</taxon>
        <taxon>Neoptera</taxon>
        <taxon>Endopterygota</taxon>
        <taxon>Hymenoptera</taxon>
        <taxon>Apocrita</taxon>
        <taxon>Aculeata</taxon>
        <taxon>Apoidea</taxon>
        <taxon>Anthophila</taxon>
        <taxon>Apidae</taxon>
        <taxon>Melipona</taxon>
    </lineage>
</organism>
<feature type="region of interest" description="Disordered" evidence="1">
    <location>
        <begin position="141"/>
        <end position="353"/>
    </location>
</feature>
<feature type="compositionally biased region" description="Polar residues" evidence="1">
    <location>
        <begin position="80"/>
        <end position="90"/>
    </location>
</feature>
<feature type="non-terminal residue" evidence="2">
    <location>
        <position position="673"/>
    </location>
</feature>
<feature type="compositionally biased region" description="Polar residues" evidence="1">
    <location>
        <begin position="184"/>
        <end position="197"/>
    </location>
</feature>
<feature type="compositionally biased region" description="Basic and acidic residues" evidence="1">
    <location>
        <begin position="254"/>
        <end position="272"/>
    </location>
</feature>
<feature type="compositionally biased region" description="Polar residues" evidence="1">
    <location>
        <begin position="300"/>
        <end position="331"/>
    </location>
</feature>
<comment type="caution">
    <text evidence="2">The sequence shown here is derived from an EMBL/GenBank/DDBJ whole genome shotgun (WGS) entry which is preliminary data.</text>
</comment>
<name>A0AA40KSI4_9HYME</name>